<dbReference type="InterPro" id="IPR036291">
    <property type="entry name" value="NAD(P)-bd_dom_sf"/>
</dbReference>
<feature type="domain" description="D-isomer specific 2-hydroxyacid dehydrogenase NAD-binding" evidence="3">
    <location>
        <begin position="117"/>
        <end position="292"/>
    </location>
</feature>
<gene>
    <name evidence="4" type="primary">ghrB_3</name>
    <name evidence="4" type="ORF">PIGHUM_02398</name>
</gene>
<dbReference type="PANTHER" id="PTHR43333">
    <property type="entry name" value="2-HACID_DH_C DOMAIN-CONTAINING PROTEIN"/>
    <property type="match status" value="1"/>
</dbReference>
<evidence type="ECO:0000259" key="3">
    <source>
        <dbReference type="Pfam" id="PF02826"/>
    </source>
</evidence>
<dbReference type="AlphaFoldDB" id="A0A3P4B3X1"/>
<evidence type="ECO:0000313" key="5">
    <source>
        <dbReference type="Proteomes" id="UP000277294"/>
    </source>
</evidence>
<organism evidence="4 5">
    <name type="scientific">Pigmentiphaga humi</name>
    <dbReference type="NCBI Taxonomy" id="2478468"/>
    <lineage>
        <taxon>Bacteria</taxon>
        <taxon>Pseudomonadati</taxon>
        <taxon>Pseudomonadota</taxon>
        <taxon>Betaproteobacteria</taxon>
        <taxon>Burkholderiales</taxon>
        <taxon>Alcaligenaceae</taxon>
        <taxon>Pigmentiphaga</taxon>
    </lineage>
</organism>
<dbReference type="SUPFAM" id="SSF52283">
    <property type="entry name" value="Formate/glycerate dehydrogenase catalytic domain-like"/>
    <property type="match status" value="1"/>
</dbReference>
<keyword evidence="2" id="KW-0520">NAD</keyword>
<dbReference type="Proteomes" id="UP000277294">
    <property type="component" value="Unassembled WGS sequence"/>
</dbReference>
<dbReference type="RefSeq" id="WP_124079839.1">
    <property type="nucleotide sequence ID" value="NZ_UWPJ01000018.1"/>
</dbReference>
<dbReference type="EC" id="1.1.1.79" evidence="4"/>
<protein>
    <submittedName>
        <fullName evidence="4">Glyoxylate/hydroxypyruvate reductase B</fullName>
        <ecNumber evidence="4">1.1.1.79</ecNumber>
    </submittedName>
</protein>
<dbReference type="GO" id="GO:0030267">
    <property type="term" value="F:glyoxylate reductase (NADPH) activity"/>
    <property type="evidence" value="ECO:0007669"/>
    <property type="project" value="UniProtKB-EC"/>
</dbReference>
<dbReference type="Gene3D" id="3.40.50.720">
    <property type="entry name" value="NAD(P)-binding Rossmann-like Domain"/>
    <property type="match status" value="2"/>
</dbReference>
<dbReference type="Pfam" id="PF02826">
    <property type="entry name" value="2-Hacid_dh_C"/>
    <property type="match status" value="1"/>
</dbReference>
<evidence type="ECO:0000313" key="4">
    <source>
        <dbReference type="EMBL" id="VCU70328.1"/>
    </source>
</evidence>
<dbReference type="OrthoDB" id="9805416at2"/>
<evidence type="ECO:0000256" key="2">
    <source>
        <dbReference type="ARBA" id="ARBA00023027"/>
    </source>
</evidence>
<dbReference type="SUPFAM" id="SSF51735">
    <property type="entry name" value="NAD(P)-binding Rossmann-fold domains"/>
    <property type="match status" value="1"/>
</dbReference>
<reference evidence="4 5" key="1">
    <citation type="submission" date="2018-10" db="EMBL/GenBank/DDBJ databases">
        <authorList>
            <person name="Criscuolo A."/>
        </authorList>
    </citation>
    <scope>NUCLEOTIDE SEQUENCE [LARGE SCALE GENOMIC DNA]</scope>
    <source>
        <strain evidence="4">DnA1</strain>
    </source>
</reference>
<dbReference type="GO" id="GO:0051287">
    <property type="term" value="F:NAD binding"/>
    <property type="evidence" value="ECO:0007669"/>
    <property type="project" value="InterPro"/>
</dbReference>
<dbReference type="InterPro" id="IPR006140">
    <property type="entry name" value="D-isomer_DH_NAD-bd"/>
</dbReference>
<accession>A0A3P4B3X1</accession>
<dbReference type="EMBL" id="UWPJ01000018">
    <property type="protein sequence ID" value="VCU70328.1"/>
    <property type="molecule type" value="Genomic_DNA"/>
</dbReference>
<keyword evidence="1 4" id="KW-0560">Oxidoreductase</keyword>
<evidence type="ECO:0000256" key="1">
    <source>
        <dbReference type="ARBA" id="ARBA00023002"/>
    </source>
</evidence>
<keyword evidence="4" id="KW-0670">Pyruvate</keyword>
<keyword evidence="5" id="KW-1185">Reference proteome</keyword>
<proteinExistence type="predicted"/>
<name>A0A3P4B3X1_9BURK</name>
<sequence length="318" mass="35097">MLNLLCSERGRAELRQAGVPRRWPGRVALLGLPEAGRADAALITRDVVGASTDDVLTPETAAFYEALLAAPGLRWVHTYASGTDRRIYAALRARGVRVTNSPGANAEAVAQTALAGFLYFSRQLHRAREQQLQQRWEPLRHDEVRALRHLEAVIVGWGAVGRRLGACLSMLGVRCRVLRHSGEPIEEGWPTDTYARFRQWVGEVDWVFFVCPLSPATESLFNIDTLSALDAGRPLGVVNVARGRVVDAEALLAAHARGLVRHAYLDTFRAEPLPADDPLWRCRDFLLSPHMAGTSDGNRAEVIDRFIGLLVRELDGEA</sequence>
<dbReference type="PANTHER" id="PTHR43333:SF1">
    <property type="entry name" value="D-ISOMER SPECIFIC 2-HYDROXYACID DEHYDROGENASE NAD-BINDING DOMAIN-CONTAINING PROTEIN"/>
    <property type="match status" value="1"/>
</dbReference>